<dbReference type="PANTHER" id="PTHR46663:SF4">
    <property type="entry name" value="DIGUANYLATE CYCLASE DGCT-RELATED"/>
    <property type="match status" value="1"/>
</dbReference>
<dbReference type="SMART" id="SM00091">
    <property type="entry name" value="PAS"/>
    <property type="match status" value="1"/>
</dbReference>
<dbReference type="NCBIfam" id="TIGR00254">
    <property type="entry name" value="GGDEF"/>
    <property type="match status" value="1"/>
</dbReference>
<dbReference type="NCBIfam" id="TIGR00229">
    <property type="entry name" value="sensory_box"/>
    <property type="match status" value="1"/>
</dbReference>
<comment type="cofactor">
    <cofactor evidence="1">
        <name>Mg(2+)</name>
        <dbReference type="ChEBI" id="CHEBI:18420"/>
    </cofactor>
</comment>
<keyword evidence="4" id="KW-1185">Reference proteome</keyword>
<comment type="caution">
    <text evidence="3">The sequence shown here is derived from an EMBL/GenBank/DDBJ whole genome shotgun (WGS) entry which is preliminary data.</text>
</comment>
<dbReference type="Pfam" id="PF08448">
    <property type="entry name" value="PAS_4"/>
    <property type="match status" value="1"/>
</dbReference>
<accession>A0A4R2KUY2</accession>
<dbReference type="CDD" id="cd01949">
    <property type="entry name" value="GGDEF"/>
    <property type="match status" value="1"/>
</dbReference>
<sequence>MPDSATFDRSLLRAIQEASPDGILVVDGQGRVASFNRRFLEIWRISGEQMASSSARKGGAERDSGILPEAAEKVADSEGFIRRIRELYANPQLSDHCEIELKDQRTLERHSVGLRDDSGEYLGRVWFFRDITARKSDEAALRHLAMHDSLTGVMNRNQFFERAGEELRRAQRYRKPLAMLMLDLDHFKRINDVHGHGAGDAVLTTTCQLWMSELRSVDLLARIGGEEFALLMPDSPLSAAQVAAERLRALTSAAVVTFQDREIRFTVSGGIAMVDPDDSTIEAALHRADLALYRAKKAGRNRMEIAPDPPGGEDAAPD</sequence>
<dbReference type="Proteomes" id="UP000294980">
    <property type="component" value="Unassembled WGS sequence"/>
</dbReference>
<dbReference type="GO" id="GO:0003824">
    <property type="term" value="F:catalytic activity"/>
    <property type="evidence" value="ECO:0007669"/>
    <property type="project" value="UniProtKB-ARBA"/>
</dbReference>
<dbReference type="PANTHER" id="PTHR46663">
    <property type="entry name" value="DIGUANYLATE CYCLASE DGCT-RELATED"/>
    <property type="match status" value="1"/>
</dbReference>
<dbReference type="FunFam" id="3.30.70.270:FF:000001">
    <property type="entry name" value="Diguanylate cyclase domain protein"/>
    <property type="match status" value="1"/>
</dbReference>
<dbReference type="InterPro" id="IPR043128">
    <property type="entry name" value="Rev_trsase/Diguanyl_cyclase"/>
</dbReference>
<evidence type="ECO:0000313" key="4">
    <source>
        <dbReference type="Proteomes" id="UP000294980"/>
    </source>
</evidence>
<reference evidence="3 4" key="1">
    <citation type="submission" date="2019-03" db="EMBL/GenBank/DDBJ databases">
        <title>Genomic Encyclopedia of Type Strains, Phase IV (KMG-IV): sequencing the most valuable type-strain genomes for metagenomic binning, comparative biology and taxonomic classification.</title>
        <authorList>
            <person name="Goeker M."/>
        </authorList>
    </citation>
    <scope>NUCLEOTIDE SEQUENCE [LARGE SCALE GENOMIC DNA]</scope>
    <source>
        <strain evidence="3 4">DSM 23344</strain>
    </source>
</reference>
<dbReference type="InterPro" id="IPR000160">
    <property type="entry name" value="GGDEF_dom"/>
</dbReference>
<evidence type="ECO:0000313" key="3">
    <source>
        <dbReference type="EMBL" id="TCO76722.1"/>
    </source>
</evidence>
<dbReference type="OrthoDB" id="9812260at2"/>
<dbReference type="InterPro" id="IPR013656">
    <property type="entry name" value="PAS_4"/>
</dbReference>
<dbReference type="Gene3D" id="3.30.450.20">
    <property type="entry name" value="PAS domain"/>
    <property type="match status" value="1"/>
</dbReference>
<dbReference type="InterPro" id="IPR029787">
    <property type="entry name" value="Nucleotide_cyclase"/>
</dbReference>
<organism evidence="3 4">
    <name type="scientific">Chromatocurvus halotolerans</name>
    <dbReference type="NCBI Taxonomy" id="1132028"/>
    <lineage>
        <taxon>Bacteria</taxon>
        <taxon>Pseudomonadati</taxon>
        <taxon>Pseudomonadota</taxon>
        <taxon>Gammaproteobacteria</taxon>
        <taxon>Cellvibrionales</taxon>
        <taxon>Halieaceae</taxon>
        <taxon>Chromatocurvus</taxon>
    </lineage>
</organism>
<dbReference type="AlphaFoldDB" id="A0A4R2KUY2"/>
<dbReference type="Pfam" id="PF00990">
    <property type="entry name" value="GGDEF"/>
    <property type="match status" value="1"/>
</dbReference>
<evidence type="ECO:0000256" key="1">
    <source>
        <dbReference type="ARBA" id="ARBA00001946"/>
    </source>
</evidence>
<name>A0A4R2KUY2_9GAMM</name>
<evidence type="ECO:0000259" key="2">
    <source>
        <dbReference type="PROSITE" id="PS50887"/>
    </source>
</evidence>
<dbReference type="InterPro" id="IPR035965">
    <property type="entry name" value="PAS-like_dom_sf"/>
</dbReference>
<protein>
    <submittedName>
        <fullName evidence="3">PAS domain S-box-containing protein/diguanylate cyclase (GGDEF)-like protein</fullName>
    </submittedName>
</protein>
<dbReference type="EMBL" id="SLWX01000004">
    <property type="protein sequence ID" value="TCO76722.1"/>
    <property type="molecule type" value="Genomic_DNA"/>
</dbReference>
<dbReference type="RefSeq" id="WP_117315035.1">
    <property type="nucleotide sequence ID" value="NZ_QQSW01000002.1"/>
</dbReference>
<proteinExistence type="predicted"/>
<gene>
    <name evidence="3" type="ORF">EV688_104176</name>
</gene>
<dbReference type="InterPro" id="IPR000014">
    <property type="entry name" value="PAS"/>
</dbReference>
<feature type="domain" description="GGDEF" evidence="2">
    <location>
        <begin position="175"/>
        <end position="308"/>
    </location>
</feature>
<dbReference type="SUPFAM" id="SSF55073">
    <property type="entry name" value="Nucleotide cyclase"/>
    <property type="match status" value="1"/>
</dbReference>
<dbReference type="PROSITE" id="PS50887">
    <property type="entry name" value="GGDEF"/>
    <property type="match status" value="1"/>
</dbReference>
<dbReference type="InterPro" id="IPR052163">
    <property type="entry name" value="DGC-Regulatory_Protein"/>
</dbReference>
<dbReference type="Gene3D" id="3.30.70.270">
    <property type="match status" value="1"/>
</dbReference>
<dbReference type="SUPFAM" id="SSF55785">
    <property type="entry name" value="PYP-like sensor domain (PAS domain)"/>
    <property type="match status" value="1"/>
</dbReference>
<dbReference type="SMART" id="SM00267">
    <property type="entry name" value="GGDEF"/>
    <property type="match status" value="1"/>
</dbReference>